<dbReference type="Proteomes" id="UP000008672">
    <property type="component" value="Unassembled WGS sequence"/>
</dbReference>
<name>H2ZUH3_LATCH</name>
<dbReference type="Gene3D" id="3.30.70.270">
    <property type="match status" value="1"/>
</dbReference>
<dbReference type="HOGENOM" id="CLU_106422_0_0_1"/>
<dbReference type="SUPFAM" id="SSF56672">
    <property type="entry name" value="DNA/RNA polymerases"/>
    <property type="match status" value="1"/>
</dbReference>
<proteinExistence type="inferred from homology"/>
<dbReference type="InParanoid" id="H2ZUH3"/>
<feature type="domain" description="Reverse transcriptase" evidence="3">
    <location>
        <begin position="65"/>
        <end position="153"/>
    </location>
</feature>
<evidence type="ECO:0000259" key="3">
    <source>
        <dbReference type="PROSITE" id="PS50878"/>
    </source>
</evidence>
<keyword evidence="5" id="KW-1185">Reference proteome</keyword>
<evidence type="ECO:0000313" key="5">
    <source>
        <dbReference type="Proteomes" id="UP000008672"/>
    </source>
</evidence>
<reference evidence="5" key="1">
    <citation type="submission" date="2011-08" db="EMBL/GenBank/DDBJ databases">
        <title>The draft genome of Latimeria chalumnae.</title>
        <authorList>
            <person name="Di Palma F."/>
            <person name="Alfoldi J."/>
            <person name="Johnson J."/>
            <person name="Berlin A."/>
            <person name="Gnerre S."/>
            <person name="Jaffe D."/>
            <person name="MacCallum I."/>
            <person name="Young S."/>
            <person name="Walker B.J."/>
            <person name="Lander E."/>
            <person name="Lindblad-Toh K."/>
        </authorList>
    </citation>
    <scope>NUCLEOTIDE SEQUENCE [LARGE SCALE GENOMIC DNA]</scope>
    <source>
        <strain evidence="5">Wild caught</strain>
    </source>
</reference>
<dbReference type="AlphaFoldDB" id="H2ZUH3"/>
<dbReference type="InterPro" id="IPR043128">
    <property type="entry name" value="Rev_trsase/Diguanyl_cyclase"/>
</dbReference>
<dbReference type="EC" id="3.1.26.4" evidence="2"/>
<evidence type="ECO:0000256" key="2">
    <source>
        <dbReference type="ARBA" id="ARBA00012180"/>
    </source>
</evidence>
<dbReference type="InterPro" id="IPR052055">
    <property type="entry name" value="Hepadnavirus_pol/RT"/>
</dbReference>
<dbReference type="InterPro" id="IPR043502">
    <property type="entry name" value="DNA/RNA_pol_sf"/>
</dbReference>
<evidence type="ECO:0000256" key="1">
    <source>
        <dbReference type="ARBA" id="ARBA00010879"/>
    </source>
</evidence>
<dbReference type="Gene3D" id="3.10.10.10">
    <property type="entry name" value="HIV Type 1 Reverse Transcriptase, subunit A, domain 1"/>
    <property type="match status" value="1"/>
</dbReference>
<reference evidence="4" key="2">
    <citation type="submission" date="2025-08" db="UniProtKB">
        <authorList>
            <consortium name="Ensembl"/>
        </authorList>
    </citation>
    <scope>IDENTIFICATION</scope>
</reference>
<protein>
    <recommendedName>
        <fullName evidence="2">ribonuclease H</fullName>
        <ecNumber evidence="2">3.1.26.4</ecNumber>
    </recommendedName>
</protein>
<dbReference type="PROSITE" id="PS50878">
    <property type="entry name" value="RT_POL"/>
    <property type="match status" value="1"/>
</dbReference>
<sequence length="153" mass="18147">GRTQFCFHKWERVTGDPWVLGAVQGYWLELVSRPVQDSWPRELRFSLDKEGLIRQELGNLVQKQVISPVDPDVGAGFVSMIFLVPKKESGWRPVINLRALNKFIVFRHFKMEGLHLLQDTLQMGDWMVPLDLKDVYFMIPIHLEDRRWLRFLW</sequence>
<accession>H2ZUH3</accession>
<dbReference type="GeneTree" id="ENSGT00660000097062"/>
<dbReference type="GO" id="GO:0004523">
    <property type="term" value="F:RNA-DNA hybrid ribonuclease activity"/>
    <property type="evidence" value="ECO:0007669"/>
    <property type="project" value="UniProtKB-EC"/>
</dbReference>
<reference evidence="4" key="3">
    <citation type="submission" date="2025-09" db="UniProtKB">
        <authorList>
            <consortium name="Ensembl"/>
        </authorList>
    </citation>
    <scope>IDENTIFICATION</scope>
</reference>
<dbReference type="Ensembl" id="ENSLACT00000001054.1">
    <property type="protein sequence ID" value="ENSLACP00000001044.1"/>
    <property type="gene ID" value="ENSLACG00000000934.1"/>
</dbReference>
<dbReference type="InterPro" id="IPR000477">
    <property type="entry name" value="RT_dom"/>
</dbReference>
<comment type="similarity">
    <text evidence="1">Belongs to the beta type-B retroviral polymerase family. HERV class-II K(HML-2) pol subfamily.</text>
</comment>
<dbReference type="PANTHER" id="PTHR33050:SF7">
    <property type="entry name" value="RIBONUCLEASE H"/>
    <property type="match status" value="1"/>
</dbReference>
<evidence type="ECO:0000313" key="4">
    <source>
        <dbReference type="Ensembl" id="ENSLACP00000001044.1"/>
    </source>
</evidence>
<dbReference type="PANTHER" id="PTHR33050">
    <property type="entry name" value="REVERSE TRANSCRIPTASE DOMAIN-CONTAINING PROTEIN"/>
    <property type="match status" value="1"/>
</dbReference>
<dbReference type="EMBL" id="AFYH01273221">
    <property type="status" value="NOT_ANNOTATED_CDS"/>
    <property type="molecule type" value="Genomic_DNA"/>
</dbReference>
<organism evidence="4 5">
    <name type="scientific">Latimeria chalumnae</name>
    <name type="common">Coelacanth</name>
    <dbReference type="NCBI Taxonomy" id="7897"/>
    <lineage>
        <taxon>Eukaryota</taxon>
        <taxon>Metazoa</taxon>
        <taxon>Chordata</taxon>
        <taxon>Craniata</taxon>
        <taxon>Vertebrata</taxon>
        <taxon>Euteleostomi</taxon>
        <taxon>Coelacanthiformes</taxon>
        <taxon>Coelacanthidae</taxon>
        <taxon>Latimeria</taxon>
    </lineage>
</organism>